<dbReference type="GO" id="GO:0003847">
    <property type="term" value="F:1-alkyl-2-acetylglycerophosphocholine esterase activity"/>
    <property type="evidence" value="ECO:0007669"/>
    <property type="project" value="UniProtKB-EC"/>
</dbReference>
<dbReference type="PANTHER" id="PTHR10272">
    <property type="entry name" value="PLATELET-ACTIVATING FACTOR ACETYLHYDROLASE"/>
    <property type="match status" value="1"/>
</dbReference>
<reference evidence="5 6" key="1">
    <citation type="submission" date="2024-09" db="EMBL/GenBank/DDBJ databases">
        <title>Chromosome-scale assembly of Riccia fluitans.</title>
        <authorList>
            <person name="Paukszto L."/>
            <person name="Sawicki J."/>
            <person name="Karawczyk K."/>
            <person name="Piernik-Szablinska J."/>
            <person name="Szczecinska M."/>
            <person name="Mazdziarz M."/>
        </authorList>
    </citation>
    <scope>NUCLEOTIDE SEQUENCE [LARGE SCALE GENOMIC DNA]</scope>
    <source>
        <strain evidence="5">Rf_01</strain>
        <tissue evidence="5">Aerial parts of the thallus</tissue>
    </source>
</reference>
<dbReference type="Proteomes" id="UP001605036">
    <property type="component" value="Unassembled WGS sequence"/>
</dbReference>
<comment type="caution">
    <text evidence="5">The sequence shown here is derived from an EMBL/GenBank/DDBJ whole genome shotgun (WGS) entry which is preliminary data.</text>
</comment>
<dbReference type="GO" id="GO:0016042">
    <property type="term" value="P:lipid catabolic process"/>
    <property type="evidence" value="ECO:0007669"/>
    <property type="project" value="UniProtKB-KW"/>
</dbReference>
<dbReference type="AlphaFoldDB" id="A0ABD1YIL3"/>
<dbReference type="InterPro" id="IPR029058">
    <property type="entry name" value="AB_hydrolase_fold"/>
</dbReference>
<evidence type="ECO:0000256" key="3">
    <source>
        <dbReference type="ARBA" id="ARBA00022963"/>
    </source>
</evidence>
<evidence type="ECO:0000256" key="2">
    <source>
        <dbReference type="ARBA" id="ARBA00022801"/>
    </source>
</evidence>
<evidence type="ECO:0000313" key="6">
    <source>
        <dbReference type="Proteomes" id="UP001605036"/>
    </source>
</evidence>
<keyword evidence="6" id="KW-1185">Reference proteome</keyword>
<sequence>MGLPKPLGRYTVSFGDFDLRRIDDKPLSEVPSCPPFRMFYPTSVKPPAACSRRCSRAWLPEFAYTWGLCSTVVRPTTCFRRVVLGFLAGIVHVLAWSCGSINARVGAPLLPPTKEHEEEAFLPVVIFSHGLWACKTAYSAFCCDLASHGYVVVAVEHLDGSAQMATYVDHRGKKKYVSHAHISEPIEKVPFDERAKQLKQRALEIQKVVDVLESLQEGLLTQGSNTITGSTKLDVTCLLHRLDLNHLVIAGHSFGGATAVVAAGLDNRFKCCVGMDVWWEPTEKVSFEKTAGRMPMLFVNTEKFDWKALREARLVFLNGREAAGSEEKPLVTDVYTIKGTVHQNQSDFPLVFKATAKKMGFNGDLDPELAKNVNNRLCLEFLQKHLLPPGTVIPHPVEVVLEDKQYLVKVPPSGPVNL</sequence>
<keyword evidence="4" id="KW-0443">Lipid metabolism</keyword>
<name>A0ABD1YIL3_9MARC</name>
<evidence type="ECO:0000256" key="1">
    <source>
        <dbReference type="ARBA" id="ARBA00013201"/>
    </source>
</evidence>
<organism evidence="5 6">
    <name type="scientific">Riccia fluitans</name>
    <dbReference type="NCBI Taxonomy" id="41844"/>
    <lineage>
        <taxon>Eukaryota</taxon>
        <taxon>Viridiplantae</taxon>
        <taxon>Streptophyta</taxon>
        <taxon>Embryophyta</taxon>
        <taxon>Marchantiophyta</taxon>
        <taxon>Marchantiopsida</taxon>
        <taxon>Marchantiidae</taxon>
        <taxon>Marchantiales</taxon>
        <taxon>Ricciaceae</taxon>
        <taxon>Riccia</taxon>
    </lineage>
</organism>
<accession>A0ABD1YIL3</accession>
<gene>
    <name evidence="5" type="ORF">R1flu_015273</name>
</gene>
<dbReference type="EC" id="3.1.1.47" evidence="1"/>
<proteinExistence type="predicted"/>
<keyword evidence="2" id="KW-0378">Hydrolase</keyword>
<dbReference type="Gene3D" id="3.40.50.1820">
    <property type="entry name" value="alpha/beta hydrolase"/>
    <property type="match status" value="1"/>
</dbReference>
<dbReference type="EMBL" id="JBHFFA010000004">
    <property type="protein sequence ID" value="KAL2630587.1"/>
    <property type="molecule type" value="Genomic_DNA"/>
</dbReference>
<evidence type="ECO:0000256" key="4">
    <source>
        <dbReference type="ARBA" id="ARBA00023098"/>
    </source>
</evidence>
<dbReference type="SUPFAM" id="SSF53474">
    <property type="entry name" value="alpha/beta-Hydrolases"/>
    <property type="match status" value="1"/>
</dbReference>
<evidence type="ECO:0000313" key="5">
    <source>
        <dbReference type="EMBL" id="KAL2630587.1"/>
    </source>
</evidence>
<dbReference type="PANTHER" id="PTHR10272:SF0">
    <property type="entry name" value="PLATELET-ACTIVATING FACTOR ACETYLHYDROLASE"/>
    <property type="match status" value="1"/>
</dbReference>
<dbReference type="Pfam" id="PF03403">
    <property type="entry name" value="PAF-AH_p_II"/>
    <property type="match status" value="1"/>
</dbReference>
<protein>
    <recommendedName>
        <fullName evidence="1">1-alkyl-2-acetylglycerophosphocholine esterase</fullName>
        <ecNumber evidence="1">3.1.1.47</ecNumber>
    </recommendedName>
</protein>
<keyword evidence="3" id="KW-0442">Lipid degradation</keyword>